<dbReference type="Gene3D" id="1.10.10.10">
    <property type="entry name" value="Winged helix-like DNA-binding domain superfamily/Winged helix DNA-binding domain"/>
    <property type="match status" value="1"/>
</dbReference>
<dbReference type="PANTHER" id="PTHR33164">
    <property type="entry name" value="TRANSCRIPTIONAL REGULATOR, MARR FAMILY"/>
    <property type="match status" value="1"/>
</dbReference>
<dbReference type="AlphaFoldDB" id="A0A9X4AVJ2"/>
<protein>
    <submittedName>
        <fullName evidence="2">Winged helix-turn-helix transcriptional regulator</fullName>
    </submittedName>
</protein>
<dbReference type="EMBL" id="JAGTJJ010000038">
    <property type="protein sequence ID" value="MDC3986389.1"/>
    <property type="molecule type" value="Genomic_DNA"/>
</dbReference>
<comment type="caution">
    <text evidence="2">The sequence shown here is derived from an EMBL/GenBank/DDBJ whole genome shotgun (WGS) entry which is preliminary data.</text>
</comment>
<dbReference type="GO" id="GO:0006950">
    <property type="term" value="P:response to stress"/>
    <property type="evidence" value="ECO:0007669"/>
    <property type="project" value="TreeGrafter"/>
</dbReference>
<dbReference type="InterPro" id="IPR036390">
    <property type="entry name" value="WH_DNA-bd_sf"/>
</dbReference>
<dbReference type="PANTHER" id="PTHR33164:SF57">
    <property type="entry name" value="MARR-FAMILY TRANSCRIPTIONAL REGULATOR"/>
    <property type="match status" value="1"/>
</dbReference>
<dbReference type="InterPro" id="IPR036388">
    <property type="entry name" value="WH-like_DNA-bd_sf"/>
</dbReference>
<dbReference type="SMART" id="SM00347">
    <property type="entry name" value="HTH_MARR"/>
    <property type="match status" value="1"/>
</dbReference>
<dbReference type="PROSITE" id="PS50995">
    <property type="entry name" value="HTH_MARR_2"/>
    <property type="match status" value="1"/>
</dbReference>
<gene>
    <name evidence="2" type="ORF">KEG57_38290</name>
</gene>
<proteinExistence type="predicted"/>
<dbReference type="PRINTS" id="PR00598">
    <property type="entry name" value="HTHMARR"/>
</dbReference>
<feature type="domain" description="HTH marR-type" evidence="1">
    <location>
        <begin position="14"/>
        <end position="148"/>
    </location>
</feature>
<dbReference type="InterPro" id="IPR000835">
    <property type="entry name" value="HTH_MarR-typ"/>
</dbReference>
<dbReference type="SUPFAM" id="SSF46785">
    <property type="entry name" value="Winged helix' DNA-binding domain"/>
    <property type="match status" value="1"/>
</dbReference>
<keyword evidence="3" id="KW-1185">Reference proteome</keyword>
<dbReference type="Proteomes" id="UP001151081">
    <property type="component" value="Unassembled WGS sequence"/>
</dbReference>
<dbReference type="RefSeq" id="WP_272424469.1">
    <property type="nucleotide sequence ID" value="NZ_JAGTJJ010000038.1"/>
</dbReference>
<accession>A0A9X4AVJ2</accession>
<dbReference type="InterPro" id="IPR039422">
    <property type="entry name" value="MarR/SlyA-like"/>
</dbReference>
<evidence type="ECO:0000313" key="2">
    <source>
        <dbReference type="EMBL" id="MDC3986389.1"/>
    </source>
</evidence>
<dbReference type="Pfam" id="PF12802">
    <property type="entry name" value="MarR_2"/>
    <property type="match status" value="1"/>
</dbReference>
<sequence>MGRTVDNVNHDPRDADVLESIHAIMHLFRARRHEAMREEHHDLSHMEGKVLGFFTRQPGSTLSDLVAHTGRDKGQLARLVAGLKERGLLEARTDEADRRSVRLEPTAEAQAIHQTMLRHARRLSEVAVSGLSADERRQLVSLLEKVRTNLEAPGC</sequence>
<evidence type="ECO:0000313" key="3">
    <source>
        <dbReference type="Proteomes" id="UP001151081"/>
    </source>
</evidence>
<reference evidence="2 3" key="1">
    <citation type="submission" date="2021-04" db="EMBL/GenBank/DDBJ databases">
        <title>Genome analysis of Polyangium sp.</title>
        <authorList>
            <person name="Li Y."/>
            <person name="Wang J."/>
        </authorList>
    </citation>
    <scope>NUCLEOTIDE SEQUENCE [LARGE SCALE GENOMIC DNA]</scope>
    <source>
        <strain evidence="2 3">SDU14</strain>
    </source>
</reference>
<name>A0A9X4AVJ2_9BACT</name>
<dbReference type="GO" id="GO:0003700">
    <property type="term" value="F:DNA-binding transcription factor activity"/>
    <property type="evidence" value="ECO:0007669"/>
    <property type="project" value="InterPro"/>
</dbReference>
<organism evidence="2 3">
    <name type="scientific">Polyangium jinanense</name>
    <dbReference type="NCBI Taxonomy" id="2829994"/>
    <lineage>
        <taxon>Bacteria</taxon>
        <taxon>Pseudomonadati</taxon>
        <taxon>Myxococcota</taxon>
        <taxon>Polyangia</taxon>
        <taxon>Polyangiales</taxon>
        <taxon>Polyangiaceae</taxon>
        <taxon>Polyangium</taxon>
    </lineage>
</organism>
<evidence type="ECO:0000259" key="1">
    <source>
        <dbReference type="PROSITE" id="PS50995"/>
    </source>
</evidence>